<dbReference type="GO" id="GO:0005643">
    <property type="term" value="C:nuclear pore"/>
    <property type="evidence" value="ECO:0007669"/>
    <property type="project" value="UniProtKB-SubCell"/>
</dbReference>
<keyword evidence="4" id="KW-0811">Translocation</keyword>
<dbReference type="PANTHER" id="PTHR11225">
    <property type="entry name" value="NUCLEAR PORE COMPLEX PROTEIN NUP93 NUCLEOPORIN NUP93 DEAD EYE PROTEIN"/>
    <property type="match status" value="1"/>
</dbReference>
<comment type="similarity">
    <text evidence="2 4">Belongs to the nucleoporin interacting component (NIC) family.</text>
</comment>
<evidence type="ECO:0000256" key="4">
    <source>
        <dbReference type="RuleBase" id="RU364035"/>
    </source>
</evidence>
<protein>
    <recommendedName>
        <fullName evidence="4">Nuclear pore protein</fullName>
    </recommendedName>
</protein>
<dbReference type="GO" id="GO:0016973">
    <property type="term" value="P:poly(A)+ mRNA export from nucleus"/>
    <property type="evidence" value="ECO:0007669"/>
    <property type="project" value="TreeGrafter"/>
</dbReference>
<name>A0A1X0R5K9_RHIZD</name>
<evidence type="ECO:0000256" key="2">
    <source>
        <dbReference type="ARBA" id="ARBA00010186"/>
    </source>
</evidence>
<keyword evidence="4" id="KW-0509">mRNA transport</keyword>
<dbReference type="GO" id="GO:0017056">
    <property type="term" value="F:structural constituent of nuclear pore"/>
    <property type="evidence" value="ECO:0007669"/>
    <property type="project" value="InterPro"/>
</dbReference>
<proteinExistence type="inferred from homology"/>
<gene>
    <name evidence="6" type="ORF">BCV72DRAFT_262205</name>
</gene>
<evidence type="ECO:0000313" key="6">
    <source>
        <dbReference type="EMBL" id="ORE07256.1"/>
    </source>
</evidence>
<keyword evidence="4" id="KW-0813">Transport</keyword>
<comment type="subcellular location">
    <subcellularLocation>
        <location evidence="1">Nucleus envelope</location>
    </subcellularLocation>
    <subcellularLocation>
        <location evidence="4">Nucleus</location>
        <location evidence="4">Nuclear pore complex</location>
    </subcellularLocation>
</comment>
<evidence type="ECO:0000256" key="3">
    <source>
        <dbReference type="ARBA" id="ARBA00023242"/>
    </source>
</evidence>
<evidence type="ECO:0000256" key="1">
    <source>
        <dbReference type="ARBA" id="ARBA00004259"/>
    </source>
</evidence>
<evidence type="ECO:0000256" key="5">
    <source>
        <dbReference type="SAM" id="Coils"/>
    </source>
</evidence>
<dbReference type="PANTHER" id="PTHR11225:SF4">
    <property type="entry name" value="NUCLEAR PORE COMPLEX PROTEIN NUP93"/>
    <property type="match status" value="1"/>
</dbReference>
<keyword evidence="5" id="KW-0175">Coiled coil</keyword>
<dbReference type="GO" id="GO:0006606">
    <property type="term" value="P:protein import into nucleus"/>
    <property type="evidence" value="ECO:0007669"/>
    <property type="project" value="TreeGrafter"/>
</dbReference>
<dbReference type="Proteomes" id="UP000242414">
    <property type="component" value="Unassembled WGS sequence"/>
</dbReference>
<dbReference type="InterPro" id="IPR007231">
    <property type="entry name" value="Nucleoporin_int_Nup93/Nic96"/>
</dbReference>
<dbReference type="EMBL" id="KV921907">
    <property type="protein sequence ID" value="ORE07256.1"/>
    <property type="molecule type" value="Genomic_DNA"/>
</dbReference>
<dbReference type="Pfam" id="PF04097">
    <property type="entry name" value="Nic96"/>
    <property type="match status" value="1"/>
</dbReference>
<dbReference type="AlphaFoldDB" id="A0A1X0R5K9"/>
<dbReference type="VEuPathDB" id="FungiDB:BCV72DRAFT_262205"/>
<reference evidence="6" key="1">
    <citation type="journal article" date="2016" name="Proc. Natl. Acad. Sci. U.S.A.">
        <title>Lipid metabolic changes in an early divergent fungus govern the establishment of a mutualistic symbiosis with endobacteria.</title>
        <authorList>
            <person name="Lastovetsky O.A."/>
            <person name="Gaspar M.L."/>
            <person name="Mondo S.J."/>
            <person name="LaButti K.M."/>
            <person name="Sandor L."/>
            <person name="Grigoriev I.V."/>
            <person name="Henry S.A."/>
            <person name="Pawlowska T.E."/>
        </authorList>
    </citation>
    <scope>NUCLEOTIDE SEQUENCE [LARGE SCALE GENOMIC DNA]</scope>
    <source>
        <strain evidence="6">ATCC 52814</strain>
    </source>
</reference>
<accession>A0A1X0R5K9</accession>
<sequence length="546" mass="64506">MSLKTFEKLLHKSQNLIQNTGKNEVPSLELDLNQLVDESNLLYSKFSQQQSLDPTAQYFLAQGGVNVREIDDNLRKIESVTLFKPSEIIKSTDIEPYLRQKHEKITKETIKEAREKLTKEMKEYLSNASDKKTQQRTTVLNHQTKITVPEDKIVSYATVIRDLNQSRMLLEPFPLIEKLRQLKQHTDLAKAQERCVDDAWDILCYFTANNFQGTFNKAIHPKPSEIYGMTQHLVQAAKSWLEQRYLQGINDVLIKYATQVKVGGIPSQSRRLLAYIQFMYKNASNNWTEPNLELQSDMPIWLYLYLLMRIGREDIALEFVENKQDLFYLSPNFPSYLKEYLSSPDRLLSDDNQKMILSEYQQMEYGIEKYDPYKKLLYKIIGRCEMDKPIQMKTKEDYLWLHLSFIRERPFRELYTHEQYRLRDLQESLNTKGPSYFDPERLNPWSYFTILLLSLQFEKAVGFLYEYEAFRFEAVHFAIVFAYYGFLQCSRKQNSSIGDIVYISLDGSVTIDFEKLIRQFLRTYVADELTPIIDQYMRLLTIYPTL</sequence>
<organism evidence="6">
    <name type="scientific">Rhizopus microsporus var. microsporus</name>
    <dbReference type="NCBI Taxonomy" id="86635"/>
    <lineage>
        <taxon>Eukaryota</taxon>
        <taxon>Fungi</taxon>
        <taxon>Fungi incertae sedis</taxon>
        <taxon>Mucoromycota</taxon>
        <taxon>Mucoromycotina</taxon>
        <taxon>Mucoromycetes</taxon>
        <taxon>Mucorales</taxon>
        <taxon>Mucorineae</taxon>
        <taxon>Rhizopodaceae</taxon>
        <taxon>Rhizopus</taxon>
    </lineage>
</organism>
<keyword evidence="4" id="KW-0472">Membrane</keyword>
<dbReference type="OrthoDB" id="1918363at2759"/>
<keyword evidence="3 4" id="KW-0539">Nucleus</keyword>
<keyword evidence="4" id="KW-0906">Nuclear pore complex</keyword>
<keyword evidence="4" id="KW-0653">Protein transport</keyword>
<feature type="coiled-coil region" evidence="5">
    <location>
        <begin position="107"/>
        <end position="134"/>
    </location>
</feature>